<dbReference type="SUPFAM" id="SSF160582">
    <property type="entry name" value="MbtH-like"/>
    <property type="match status" value="1"/>
</dbReference>
<organism evidence="3 4">
    <name type="scientific">Streptomyces eurythermus</name>
    <dbReference type="NCBI Taxonomy" id="42237"/>
    <lineage>
        <taxon>Bacteria</taxon>
        <taxon>Bacillati</taxon>
        <taxon>Actinomycetota</taxon>
        <taxon>Actinomycetes</taxon>
        <taxon>Kitasatosporales</taxon>
        <taxon>Streptomycetaceae</taxon>
        <taxon>Streptomyces</taxon>
    </lineage>
</organism>
<evidence type="ECO:0000259" key="2">
    <source>
        <dbReference type="SMART" id="SM00923"/>
    </source>
</evidence>
<evidence type="ECO:0000256" key="1">
    <source>
        <dbReference type="SAM" id="MobiDB-lite"/>
    </source>
</evidence>
<sequence>MRLDALPSSVADTGFDEDRGVSQVSGETGFKVVRNEFGHVSIWPAGRAQAPGWHDHGFSGTRERCLEHIAELGDVRNER</sequence>
<dbReference type="RefSeq" id="WP_359183413.1">
    <property type="nucleotide sequence ID" value="NZ_JBFADK010000048.1"/>
</dbReference>
<keyword evidence="4" id="KW-1185">Reference proteome</keyword>
<gene>
    <name evidence="3" type="ORF">ACF1HC_40085</name>
</gene>
<feature type="region of interest" description="Disordered" evidence="1">
    <location>
        <begin position="1"/>
        <end position="22"/>
    </location>
</feature>
<comment type="caution">
    <text evidence="3">The sequence shown here is derived from an EMBL/GenBank/DDBJ whole genome shotgun (WGS) entry which is preliminary data.</text>
</comment>
<dbReference type="Proteomes" id="UP001603418">
    <property type="component" value="Unassembled WGS sequence"/>
</dbReference>
<dbReference type="Gene3D" id="3.90.820.10">
    <property type="entry name" value="Structural Genomics, Unknown Function 30-nov-00 1gh9 Mol_id"/>
    <property type="match status" value="1"/>
</dbReference>
<proteinExistence type="predicted"/>
<accession>A0ABW6Z9S5</accession>
<reference evidence="3 4" key="1">
    <citation type="submission" date="2024-10" db="EMBL/GenBank/DDBJ databases">
        <title>The Natural Products Discovery Center: Release of the First 8490 Sequenced Strains for Exploring Actinobacteria Biosynthetic Diversity.</title>
        <authorList>
            <person name="Kalkreuter E."/>
            <person name="Kautsar S.A."/>
            <person name="Yang D."/>
            <person name="Bader C.D."/>
            <person name="Teijaro C.N."/>
            <person name="Fluegel L."/>
            <person name="Davis C.M."/>
            <person name="Simpson J.R."/>
            <person name="Lauterbach L."/>
            <person name="Steele A.D."/>
            <person name="Gui C."/>
            <person name="Meng S."/>
            <person name="Li G."/>
            <person name="Viehrig K."/>
            <person name="Ye F."/>
            <person name="Su P."/>
            <person name="Kiefer A.F."/>
            <person name="Nichols A."/>
            <person name="Cepeda A.J."/>
            <person name="Yan W."/>
            <person name="Fan B."/>
            <person name="Jiang Y."/>
            <person name="Adhikari A."/>
            <person name="Zheng C.-J."/>
            <person name="Schuster L."/>
            <person name="Cowan T.M."/>
            <person name="Smanski M.J."/>
            <person name="Chevrette M.G."/>
            <person name="De Carvalho L.P.S."/>
            <person name="Shen B."/>
        </authorList>
    </citation>
    <scope>NUCLEOTIDE SEQUENCE [LARGE SCALE GENOMIC DNA]</scope>
    <source>
        <strain evidence="3 4">NPDC013366</strain>
    </source>
</reference>
<evidence type="ECO:0000313" key="4">
    <source>
        <dbReference type="Proteomes" id="UP001603418"/>
    </source>
</evidence>
<dbReference type="Pfam" id="PF03621">
    <property type="entry name" value="MbtH"/>
    <property type="match status" value="1"/>
</dbReference>
<feature type="domain" description="MbtH-like" evidence="2">
    <location>
        <begin position="13"/>
        <end position="71"/>
    </location>
</feature>
<name>A0ABW6Z9S5_9ACTN</name>
<dbReference type="InterPro" id="IPR005153">
    <property type="entry name" value="MbtH-like_dom"/>
</dbReference>
<dbReference type="SMART" id="SM00923">
    <property type="entry name" value="MbtH"/>
    <property type="match status" value="1"/>
</dbReference>
<evidence type="ECO:0000313" key="3">
    <source>
        <dbReference type="EMBL" id="MFF9887713.1"/>
    </source>
</evidence>
<dbReference type="EMBL" id="JBICBM010000036">
    <property type="protein sequence ID" value="MFF9887713.1"/>
    <property type="molecule type" value="Genomic_DNA"/>
</dbReference>
<protein>
    <submittedName>
        <fullName evidence="3">MbtH family NRPS accessory protein</fullName>
    </submittedName>
</protein>
<dbReference type="InterPro" id="IPR038020">
    <property type="entry name" value="MbtH-like_sf"/>
</dbReference>